<dbReference type="InterPro" id="IPR011990">
    <property type="entry name" value="TPR-like_helical_dom_sf"/>
</dbReference>
<gene>
    <name evidence="5" type="ORF">DdX_06917</name>
</gene>
<feature type="repeat" description="TPR" evidence="3">
    <location>
        <begin position="249"/>
        <end position="282"/>
    </location>
</feature>
<dbReference type="Pfam" id="PF13181">
    <property type="entry name" value="TPR_8"/>
    <property type="match status" value="1"/>
</dbReference>
<dbReference type="PROSITE" id="PS50005">
    <property type="entry name" value="TPR"/>
    <property type="match status" value="2"/>
</dbReference>
<dbReference type="InterPro" id="IPR050498">
    <property type="entry name" value="Ycf3"/>
</dbReference>
<evidence type="ECO:0000313" key="5">
    <source>
        <dbReference type="EMBL" id="KAI1717184.1"/>
    </source>
</evidence>
<keyword evidence="1" id="KW-0677">Repeat</keyword>
<feature type="repeat" description="TPR" evidence="3">
    <location>
        <begin position="182"/>
        <end position="215"/>
    </location>
</feature>
<dbReference type="InterPro" id="IPR019734">
    <property type="entry name" value="TPR_rpt"/>
</dbReference>
<dbReference type="Pfam" id="PF13432">
    <property type="entry name" value="TPR_16"/>
    <property type="match status" value="1"/>
</dbReference>
<dbReference type="AlphaFoldDB" id="A0AAD4N9B1"/>
<dbReference type="Proteomes" id="UP001201812">
    <property type="component" value="Unassembled WGS sequence"/>
</dbReference>
<name>A0AAD4N9B1_9BILA</name>
<dbReference type="PANTHER" id="PTHR44858">
    <property type="entry name" value="TETRATRICOPEPTIDE REPEAT PROTEIN 6"/>
    <property type="match status" value="1"/>
</dbReference>
<evidence type="ECO:0000256" key="2">
    <source>
        <dbReference type="ARBA" id="ARBA00022803"/>
    </source>
</evidence>
<dbReference type="PANTHER" id="PTHR44858:SF1">
    <property type="entry name" value="UDP-N-ACETYLGLUCOSAMINE--PEPTIDE N-ACETYLGLUCOSAMINYLTRANSFERASE SPINDLY-RELATED"/>
    <property type="match status" value="1"/>
</dbReference>
<organism evidence="5 6">
    <name type="scientific">Ditylenchus destructor</name>
    <dbReference type="NCBI Taxonomy" id="166010"/>
    <lineage>
        <taxon>Eukaryota</taxon>
        <taxon>Metazoa</taxon>
        <taxon>Ecdysozoa</taxon>
        <taxon>Nematoda</taxon>
        <taxon>Chromadorea</taxon>
        <taxon>Rhabditida</taxon>
        <taxon>Tylenchina</taxon>
        <taxon>Tylenchomorpha</taxon>
        <taxon>Sphaerularioidea</taxon>
        <taxon>Anguinidae</taxon>
        <taxon>Anguininae</taxon>
        <taxon>Ditylenchus</taxon>
    </lineage>
</organism>
<dbReference type="Gene3D" id="1.25.40.10">
    <property type="entry name" value="Tetratricopeptide repeat domain"/>
    <property type="match status" value="3"/>
</dbReference>
<dbReference type="SMART" id="SM00028">
    <property type="entry name" value="TPR"/>
    <property type="match status" value="4"/>
</dbReference>
<dbReference type="EMBL" id="JAKKPZ010000009">
    <property type="protein sequence ID" value="KAI1717184.1"/>
    <property type="molecule type" value="Genomic_DNA"/>
</dbReference>
<evidence type="ECO:0000256" key="1">
    <source>
        <dbReference type="ARBA" id="ARBA00022737"/>
    </source>
</evidence>
<keyword evidence="6" id="KW-1185">Reference proteome</keyword>
<protein>
    <submittedName>
        <fullName evidence="5">DnaJ like protein subfamily C member 7</fullName>
    </submittedName>
</protein>
<sequence>MSLEREEPETSSQAGAHTDDTGFDWLDNTPYDDQLWRENHRHLKEEAMEDVQCVYDSYSVKEEPQEHVAEYEKGNELLNKRKYSEAMEQFKQMREIDGPARKLARIGMARVCLETEDYLQAKLHSSEALIVDKSNFDGWFNSAKASIGLSLKAESDPKSNAEHVKDAIEALNKCIRIRPDHADAFTMRGKLFDKQGEYTKALKAYNESLNITQNPEVIMDRAKVNFELRRYEDTIDDADSVLQVDSKNIDAILLKGEVYAEQKERNLAIKYFLECGQLKPADLKIKEKLVNEYIAMKNFDNALEICTDVTRQSPCPVFFRAKKTMILMEQKRYDLALCAVKDAIKENNANDPSLEKQEYTNHHANEGNSEMKPLTDKDNLEVKSVRMRKRTEQYMKSRITRIFKKYSDQKDFIKNVEIELNKNNRTSHWTCITGRCINFNVDGCQEYMILGSRQYEMLFFKN</sequence>
<keyword evidence="2 3" id="KW-0802">TPR repeat</keyword>
<dbReference type="SUPFAM" id="SSF48452">
    <property type="entry name" value="TPR-like"/>
    <property type="match status" value="3"/>
</dbReference>
<reference evidence="5" key="1">
    <citation type="submission" date="2022-01" db="EMBL/GenBank/DDBJ databases">
        <title>Genome Sequence Resource for Two Populations of Ditylenchus destructor, the Migratory Endoparasitic Phytonematode.</title>
        <authorList>
            <person name="Zhang H."/>
            <person name="Lin R."/>
            <person name="Xie B."/>
        </authorList>
    </citation>
    <scope>NUCLEOTIDE SEQUENCE</scope>
    <source>
        <strain evidence="5">BazhouSP</strain>
    </source>
</reference>
<accession>A0AAD4N9B1</accession>
<feature type="region of interest" description="Disordered" evidence="4">
    <location>
        <begin position="1"/>
        <end position="24"/>
    </location>
</feature>
<evidence type="ECO:0000256" key="4">
    <source>
        <dbReference type="SAM" id="MobiDB-lite"/>
    </source>
</evidence>
<evidence type="ECO:0000256" key="3">
    <source>
        <dbReference type="PROSITE-ProRule" id="PRU00339"/>
    </source>
</evidence>
<evidence type="ECO:0000313" key="6">
    <source>
        <dbReference type="Proteomes" id="UP001201812"/>
    </source>
</evidence>
<proteinExistence type="predicted"/>
<comment type="caution">
    <text evidence="5">The sequence shown here is derived from an EMBL/GenBank/DDBJ whole genome shotgun (WGS) entry which is preliminary data.</text>
</comment>